<evidence type="ECO:0000313" key="2">
    <source>
        <dbReference type="EMBL" id="TKR83218.1"/>
    </source>
</evidence>
<comment type="caution">
    <text evidence="2">The sequence shown here is derived from an EMBL/GenBank/DDBJ whole genome shotgun (WGS) entry which is preliminary data.</text>
</comment>
<feature type="chain" id="PRO_5020690678" description="Saposin B-type domain-containing protein" evidence="1">
    <location>
        <begin position="23"/>
        <end position="107"/>
    </location>
</feature>
<dbReference type="EMBL" id="AZBU02000004">
    <property type="protein sequence ID" value="TKR83218.1"/>
    <property type="molecule type" value="Genomic_DNA"/>
</dbReference>
<keyword evidence="3" id="KW-1185">Reference proteome</keyword>
<proteinExistence type="predicted"/>
<accession>A0A4U5NJ96</accession>
<reference evidence="2 3" key="1">
    <citation type="journal article" date="2015" name="Genome Biol.">
        <title>Comparative genomics of Steinernema reveals deeply conserved gene regulatory networks.</title>
        <authorList>
            <person name="Dillman A.R."/>
            <person name="Macchietto M."/>
            <person name="Porter C.F."/>
            <person name="Rogers A."/>
            <person name="Williams B."/>
            <person name="Antoshechkin I."/>
            <person name="Lee M.M."/>
            <person name="Goodwin Z."/>
            <person name="Lu X."/>
            <person name="Lewis E.E."/>
            <person name="Goodrich-Blair H."/>
            <person name="Stock S.P."/>
            <person name="Adams B.J."/>
            <person name="Sternberg P.W."/>
            <person name="Mortazavi A."/>
        </authorList>
    </citation>
    <scope>NUCLEOTIDE SEQUENCE [LARGE SCALE GENOMIC DNA]</scope>
    <source>
        <strain evidence="2 3">ALL</strain>
    </source>
</reference>
<dbReference type="AlphaFoldDB" id="A0A4U5NJ96"/>
<dbReference type="Proteomes" id="UP000298663">
    <property type="component" value="Unassembled WGS sequence"/>
</dbReference>
<feature type="signal peptide" evidence="1">
    <location>
        <begin position="1"/>
        <end position="22"/>
    </location>
</feature>
<reference evidence="2 3" key="2">
    <citation type="journal article" date="2019" name="G3 (Bethesda)">
        <title>Hybrid Assembly of the Genome of the Entomopathogenic Nematode Steinernema carpocapsae Identifies the X-Chromosome.</title>
        <authorList>
            <person name="Serra L."/>
            <person name="Macchietto M."/>
            <person name="Macias-Munoz A."/>
            <person name="McGill C.J."/>
            <person name="Rodriguez I.M."/>
            <person name="Rodriguez B."/>
            <person name="Murad R."/>
            <person name="Mortazavi A."/>
        </authorList>
    </citation>
    <scope>NUCLEOTIDE SEQUENCE [LARGE SCALE GENOMIC DNA]</scope>
    <source>
        <strain evidence="2 3">ALL</strain>
    </source>
</reference>
<sequence length="107" mass="12179">MRATTLHLLFFTLFCLVSTTLACKACIEEMTEARRLCLEEGVSTGCPKTLQTFKFCSTYRGGCTRQACKHMVDYWSYIVKRFKNGDSDPANMCECGIPYICHNCDYS</sequence>
<gene>
    <name evidence="2" type="ORF">L596_016843</name>
</gene>
<evidence type="ECO:0008006" key="4">
    <source>
        <dbReference type="Google" id="ProtNLM"/>
    </source>
</evidence>
<keyword evidence="1" id="KW-0732">Signal</keyword>
<evidence type="ECO:0000313" key="3">
    <source>
        <dbReference type="Proteomes" id="UP000298663"/>
    </source>
</evidence>
<dbReference type="PROSITE" id="PS51257">
    <property type="entry name" value="PROKAR_LIPOPROTEIN"/>
    <property type="match status" value="1"/>
</dbReference>
<protein>
    <recommendedName>
        <fullName evidence="4">Saposin B-type domain-containing protein</fullName>
    </recommendedName>
</protein>
<organism evidence="2 3">
    <name type="scientific">Steinernema carpocapsae</name>
    <name type="common">Entomopathogenic nematode</name>
    <dbReference type="NCBI Taxonomy" id="34508"/>
    <lineage>
        <taxon>Eukaryota</taxon>
        <taxon>Metazoa</taxon>
        <taxon>Ecdysozoa</taxon>
        <taxon>Nematoda</taxon>
        <taxon>Chromadorea</taxon>
        <taxon>Rhabditida</taxon>
        <taxon>Tylenchina</taxon>
        <taxon>Panagrolaimomorpha</taxon>
        <taxon>Strongyloidoidea</taxon>
        <taxon>Steinernematidae</taxon>
        <taxon>Steinernema</taxon>
    </lineage>
</organism>
<name>A0A4U5NJ96_STECR</name>
<evidence type="ECO:0000256" key="1">
    <source>
        <dbReference type="SAM" id="SignalP"/>
    </source>
</evidence>